<keyword evidence="12" id="KW-0472">Membrane</keyword>
<proteinExistence type="inferred from homology"/>
<comment type="subcellular location">
    <subcellularLocation>
        <location evidence="2 15">Golgi apparatus membrane</location>
        <topology evidence="2 15">Single-pass type II membrane protein</topology>
    </subcellularLocation>
</comment>
<comment type="caution">
    <text evidence="18">The sequence shown here is derived from an EMBL/GenBank/DDBJ whole genome shotgun (WGS) entry which is preliminary data.</text>
</comment>
<dbReference type="InterPro" id="IPR045885">
    <property type="entry name" value="GalNAc-T"/>
</dbReference>
<evidence type="ECO:0000256" key="12">
    <source>
        <dbReference type="ARBA" id="ARBA00023136"/>
    </source>
</evidence>
<evidence type="ECO:0000256" key="6">
    <source>
        <dbReference type="ARBA" id="ARBA00022676"/>
    </source>
</evidence>
<evidence type="ECO:0000256" key="4">
    <source>
        <dbReference type="ARBA" id="ARBA00005680"/>
    </source>
</evidence>
<dbReference type="InterPro" id="IPR029044">
    <property type="entry name" value="Nucleotide-diphossugar_trans"/>
</dbReference>
<dbReference type="EC" id="2.4.1.-" evidence="15"/>
<dbReference type="InterPro" id="IPR000772">
    <property type="entry name" value="Ricin_B_lectin"/>
</dbReference>
<evidence type="ECO:0000256" key="5">
    <source>
        <dbReference type="ARBA" id="ARBA00012644"/>
    </source>
</evidence>
<evidence type="ECO:0000256" key="14">
    <source>
        <dbReference type="ARBA" id="ARBA00023211"/>
    </source>
</evidence>
<dbReference type="GO" id="GO:0004653">
    <property type="term" value="F:polypeptide N-acetylgalactosaminyltransferase activity"/>
    <property type="evidence" value="ECO:0007669"/>
    <property type="project" value="TreeGrafter"/>
</dbReference>
<evidence type="ECO:0000256" key="2">
    <source>
        <dbReference type="ARBA" id="ARBA00004323"/>
    </source>
</evidence>
<evidence type="ECO:0000256" key="1">
    <source>
        <dbReference type="ARBA" id="ARBA00001936"/>
    </source>
</evidence>
<dbReference type="PANTHER" id="PTHR11675:SF36">
    <property type="entry name" value="POLYPEPTIDE N-ACETYLGALACTOSAMINYLTRANSFERASE 15"/>
    <property type="match status" value="1"/>
</dbReference>
<keyword evidence="14 15" id="KW-0464">Manganese</keyword>
<dbReference type="PANTHER" id="PTHR11675">
    <property type="entry name" value="N-ACETYLGALACTOSAMINYLTRANSFERASE"/>
    <property type="match status" value="1"/>
</dbReference>
<keyword evidence="13 15" id="KW-1015">Disulfide bond</keyword>
<dbReference type="AlphaFoldDB" id="A0AAV7BKM3"/>
<evidence type="ECO:0000256" key="16">
    <source>
        <dbReference type="SAM" id="SignalP"/>
    </source>
</evidence>
<dbReference type="PROSITE" id="PS50231">
    <property type="entry name" value="RICIN_B_LECTIN"/>
    <property type="match status" value="1"/>
</dbReference>
<reference evidence="18" key="1">
    <citation type="thesis" date="2020" institute="ProQuest LLC" country="789 East Eisenhower Parkway, Ann Arbor, MI, USA">
        <title>Comparative Genomics and Chromosome Evolution.</title>
        <authorList>
            <person name="Mudd A.B."/>
        </authorList>
    </citation>
    <scope>NUCLEOTIDE SEQUENCE</scope>
    <source>
        <strain evidence="18">237g6f4</strain>
        <tissue evidence="18">Blood</tissue>
    </source>
</reference>
<keyword evidence="15" id="KW-0808">Transferase</keyword>
<keyword evidence="19" id="KW-1185">Reference proteome</keyword>
<dbReference type="Proteomes" id="UP000824782">
    <property type="component" value="Unassembled WGS sequence"/>
</dbReference>
<dbReference type="SUPFAM" id="SSF50370">
    <property type="entry name" value="Ricin B-like lectins"/>
    <property type="match status" value="1"/>
</dbReference>
<protein>
    <recommendedName>
        <fullName evidence="5 15">Polypeptide N-acetylgalactosaminyltransferase</fullName>
        <ecNumber evidence="15">2.4.1.-</ecNumber>
    </recommendedName>
    <alternativeName>
        <fullName evidence="15">Protein-UDP acetylgalactosaminyltransferase</fullName>
    </alternativeName>
</protein>
<evidence type="ECO:0000256" key="15">
    <source>
        <dbReference type="RuleBase" id="RU361242"/>
    </source>
</evidence>
<comment type="cofactor">
    <cofactor evidence="1 15">
        <name>Mn(2+)</name>
        <dbReference type="ChEBI" id="CHEBI:29035"/>
    </cofactor>
</comment>
<accession>A0AAV7BKM3</accession>
<dbReference type="SMART" id="SM00458">
    <property type="entry name" value="RICIN"/>
    <property type="match status" value="1"/>
</dbReference>
<keyword evidence="16" id="KW-0732">Signal</keyword>
<dbReference type="SUPFAM" id="SSF53448">
    <property type="entry name" value="Nucleotide-diphospho-sugar transferases"/>
    <property type="match status" value="1"/>
</dbReference>
<dbReference type="CDD" id="cd02510">
    <property type="entry name" value="pp-GalNAc-T"/>
    <property type="match status" value="1"/>
</dbReference>
<evidence type="ECO:0000256" key="9">
    <source>
        <dbReference type="ARBA" id="ARBA00022968"/>
    </source>
</evidence>
<dbReference type="Gene3D" id="2.80.10.50">
    <property type="match status" value="1"/>
</dbReference>
<dbReference type="Gene3D" id="3.90.550.10">
    <property type="entry name" value="Spore Coat Polysaccharide Biosynthesis Protein SpsA, Chain A"/>
    <property type="match status" value="1"/>
</dbReference>
<evidence type="ECO:0000256" key="10">
    <source>
        <dbReference type="ARBA" id="ARBA00022989"/>
    </source>
</evidence>
<evidence type="ECO:0000256" key="13">
    <source>
        <dbReference type="ARBA" id="ARBA00023157"/>
    </source>
</evidence>
<evidence type="ECO:0000256" key="7">
    <source>
        <dbReference type="ARBA" id="ARBA00022692"/>
    </source>
</evidence>
<name>A0AAV7BKM3_ENGPU</name>
<keyword evidence="6 15" id="KW-0328">Glycosyltransferase</keyword>
<dbReference type="EMBL" id="WNYA01000005">
    <property type="protein sequence ID" value="KAG8573030.1"/>
    <property type="molecule type" value="Genomic_DNA"/>
</dbReference>
<evidence type="ECO:0000256" key="3">
    <source>
        <dbReference type="ARBA" id="ARBA00004922"/>
    </source>
</evidence>
<evidence type="ECO:0000256" key="11">
    <source>
        <dbReference type="ARBA" id="ARBA00023034"/>
    </source>
</evidence>
<feature type="signal peptide" evidence="16">
    <location>
        <begin position="1"/>
        <end position="39"/>
    </location>
</feature>
<evidence type="ECO:0000313" key="19">
    <source>
        <dbReference type="Proteomes" id="UP000824782"/>
    </source>
</evidence>
<comment type="pathway">
    <text evidence="3 15">Protein modification; protein glycosylation.</text>
</comment>
<dbReference type="InterPro" id="IPR001173">
    <property type="entry name" value="Glyco_trans_2-like"/>
</dbReference>
<comment type="similarity">
    <text evidence="4 15">Belongs to the glycosyltransferase 2 family. GalNAc-T subfamily.</text>
</comment>
<feature type="chain" id="PRO_5043552103" description="Polypeptide N-acetylgalactosaminyltransferase" evidence="16">
    <location>
        <begin position="40"/>
        <end position="606"/>
    </location>
</feature>
<dbReference type="GO" id="GO:0006493">
    <property type="term" value="P:protein O-linked glycosylation"/>
    <property type="evidence" value="ECO:0007669"/>
    <property type="project" value="TreeGrafter"/>
</dbReference>
<dbReference type="GO" id="GO:0030246">
    <property type="term" value="F:carbohydrate binding"/>
    <property type="evidence" value="ECO:0007669"/>
    <property type="project" value="UniProtKB-KW"/>
</dbReference>
<dbReference type="InterPro" id="IPR035992">
    <property type="entry name" value="Ricin_B-like_lectins"/>
</dbReference>
<dbReference type="Pfam" id="PF00535">
    <property type="entry name" value="Glycos_transf_2"/>
    <property type="match status" value="1"/>
</dbReference>
<keyword evidence="8 15" id="KW-0430">Lectin</keyword>
<evidence type="ECO:0000256" key="8">
    <source>
        <dbReference type="ARBA" id="ARBA00022734"/>
    </source>
</evidence>
<organism evidence="18 19">
    <name type="scientific">Engystomops pustulosus</name>
    <name type="common">Tungara frog</name>
    <name type="synonym">Physalaemus pustulosus</name>
    <dbReference type="NCBI Taxonomy" id="76066"/>
    <lineage>
        <taxon>Eukaryota</taxon>
        <taxon>Metazoa</taxon>
        <taxon>Chordata</taxon>
        <taxon>Craniata</taxon>
        <taxon>Vertebrata</taxon>
        <taxon>Euteleostomi</taxon>
        <taxon>Amphibia</taxon>
        <taxon>Batrachia</taxon>
        <taxon>Anura</taxon>
        <taxon>Neobatrachia</taxon>
        <taxon>Hyloidea</taxon>
        <taxon>Leptodactylidae</taxon>
        <taxon>Leiuperinae</taxon>
        <taxon>Engystomops</taxon>
    </lineage>
</organism>
<keyword evidence="10" id="KW-1133">Transmembrane helix</keyword>
<dbReference type="Pfam" id="PF00652">
    <property type="entry name" value="Ricin_B_lectin"/>
    <property type="match status" value="1"/>
</dbReference>
<feature type="domain" description="Ricin B lectin" evidence="17">
    <location>
        <begin position="486"/>
        <end position="604"/>
    </location>
</feature>
<dbReference type="GO" id="GO:0000139">
    <property type="term" value="C:Golgi membrane"/>
    <property type="evidence" value="ECO:0007669"/>
    <property type="project" value="UniProtKB-SubCell"/>
</dbReference>
<keyword evidence="7" id="KW-0812">Transmembrane</keyword>
<gene>
    <name evidence="18" type="ORF">GDO81_012254</name>
</gene>
<keyword evidence="11 15" id="KW-0333">Golgi apparatus</keyword>
<keyword evidence="9" id="KW-0735">Signal-anchor</keyword>
<sequence length="606" mass="69041">MLLRKRCRSLLCQLQILVLMLALVLLLLMVAMLDPEAQSEENAIYLNQHQRGGEGHGWAGVGSLLESVEETNEYKVEVLSPLSSLRDEELIAIGMFGSTRSADKVRKNMYRIVKQHKRKNEKVVVTNNDQTEQARDTHGIEENGSQGISLHRVIPEGRHLLCLKQIYNENLPTTSVIITFHNEAWSTLLRTVHSVLDNSPRKILKEIILVDDLSFQGHLKTALSEYVSRIGGVKLIRSNKRLGVIGGRMLGAARATGEILVFMEPHCECYPGWLEPLLSRIVNNRNLILSPVLDVIDWRTSKYYHSTDLRQGVIDWNLDFHWVTMSESDQKVRQSPIAPFRTPVIPGCVIAVDRHYFQNIGAFDTFMNISGVENIELSIRVWLCGGSVEIVPCSRVGHLLQNQTYSTIQNKTLLRNKIRIAEVWLDSYKDIFYHSIGKELVTKPIEMSDVTELKQLRQRLGCKAFTWFLSNVDPAMNTTHSVQPSSGQLLNSGFGLCVQYSYNKIIQLTELTRCDDRSNQVIVYYNKKIKLKANDSLCLDVRNDEVFRRNCTNDVSTWDFNEAGSVIHLPTGKCMEPEKTETGNILIYIKPCTYGQRNQIWEIKPK</sequence>
<evidence type="ECO:0000313" key="18">
    <source>
        <dbReference type="EMBL" id="KAG8573030.1"/>
    </source>
</evidence>
<evidence type="ECO:0000259" key="17">
    <source>
        <dbReference type="SMART" id="SM00458"/>
    </source>
</evidence>